<evidence type="ECO:0000259" key="7">
    <source>
        <dbReference type="Pfam" id="PF01490"/>
    </source>
</evidence>
<evidence type="ECO:0000256" key="2">
    <source>
        <dbReference type="ARBA" id="ARBA00008066"/>
    </source>
</evidence>
<evidence type="ECO:0000256" key="5">
    <source>
        <dbReference type="ARBA" id="ARBA00023136"/>
    </source>
</evidence>
<evidence type="ECO:0000256" key="4">
    <source>
        <dbReference type="ARBA" id="ARBA00022989"/>
    </source>
</evidence>
<dbReference type="GO" id="GO:0016020">
    <property type="term" value="C:membrane"/>
    <property type="evidence" value="ECO:0007669"/>
    <property type="project" value="UniProtKB-SubCell"/>
</dbReference>
<comment type="subcellular location">
    <subcellularLocation>
        <location evidence="1">Membrane</location>
        <topology evidence="1">Multi-pass membrane protein</topology>
    </subcellularLocation>
</comment>
<keyword evidence="3 6" id="KW-0812">Transmembrane</keyword>
<keyword evidence="4 6" id="KW-1133">Transmembrane helix</keyword>
<feature type="transmembrane region" description="Helical" evidence="6">
    <location>
        <begin position="125"/>
        <end position="146"/>
    </location>
</feature>
<feature type="transmembrane region" description="Helical" evidence="6">
    <location>
        <begin position="234"/>
        <end position="256"/>
    </location>
</feature>
<proteinExistence type="inferred from homology"/>
<dbReference type="PANTHER" id="PTHR22950:SF461">
    <property type="entry name" value="AMINO ACID TRANSPORTER TRANSMEMBRANE DOMAIN-CONTAINING PROTEIN"/>
    <property type="match status" value="1"/>
</dbReference>
<dbReference type="AlphaFoldDB" id="A0A238FIP9"/>
<feature type="transmembrane region" description="Helical" evidence="6">
    <location>
        <begin position="414"/>
        <end position="433"/>
    </location>
</feature>
<feature type="transmembrane region" description="Helical" evidence="6">
    <location>
        <begin position="439"/>
        <end position="461"/>
    </location>
</feature>
<evidence type="ECO:0000256" key="3">
    <source>
        <dbReference type="ARBA" id="ARBA00022692"/>
    </source>
</evidence>
<keyword evidence="5 6" id="KW-0472">Membrane</keyword>
<dbReference type="PANTHER" id="PTHR22950">
    <property type="entry name" value="AMINO ACID TRANSPORTER"/>
    <property type="match status" value="1"/>
</dbReference>
<evidence type="ECO:0000313" key="9">
    <source>
        <dbReference type="Proteomes" id="UP000198372"/>
    </source>
</evidence>
<feature type="transmembrane region" description="Helical" evidence="6">
    <location>
        <begin position="326"/>
        <end position="351"/>
    </location>
</feature>
<name>A0A238FIP9_9BASI</name>
<comment type="similarity">
    <text evidence="2">Belongs to the amino acid/polyamine transporter 2 family.</text>
</comment>
<feature type="transmembrane region" description="Helical" evidence="6">
    <location>
        <begin position="507"/>
        <end position="527"/>
    </location>
</feature>
<dbReference type="OrthoDB" id="40134at2759"/>
<dbReference type="GO" id="GO:0015179">
    <property type="term" value="F:L-amino acid transmembrane transporter activity"/>
    <property type="evidence" value="ECO:0007669"/>
    <property type="project" value="TreeGrafter"/>
</dbReference>
<evidence type="ECO:0000256" key="6">
    <source>
        <dbReference type="SAM" id="Phobius"/>
    </source>
</evidence>
<evidence type="ECO:0000256" key="1">
    <source>
        <dbReference type="ARBA" id="ARBA00004141"/>
    </source>
</evidence>
<keyword evidence="9" id="KW-1185">Reference proteome</keyword>
<dbReference type="Proteomes" id="UP000198372">
    <property type="component" value="Unassembled WGS sequence"/>
</dbReference>
<feature type="transmembrane region" description="Helical" evidence="6">
    <location>
        <begin position="96"/>
        <end position="119"/>
    </location>
</feature>
<protein>
    <submittedName>
        <fullName evidence="8">BQ2448_4206 protein</fullName>
    </submittedName>
</protein>
<gene>
    <name evidence="8" type="ORF">BQ2448_4206</name>
</gene>
<sequence length="528" mass="57439">MHEKPDDGSIGEKDTTYIHWAKIQREIESRDTTPVKTGGLGPLGKVIAKKLQQRSGNPLGIDDEVHRCMEAELEQMQGLSEHQAELTNARRLLRQAGWATVFFLITADILGPFNSAYAISTVGLAPGICLYTLFGAAAGFTGFKIWKMFCQLDSVRFPVKHYGDLAERIYGPWARHICNILVNVQLLFNCAIVILGNGGSLSQIVKGNLCFTITILIWAIVGAAISMVRELHMFSVFANLSVWLNVLIMILSMAFVAKSPPNIPGAIAAYGVSIGTGPVAVKAIVGGSLFNQINGAFNMVFAYGGSMIFPEIIAEMRRPYDAIKGIACAQLLIYTIYLFYGTFIYCFQGQYTLPLAYQGVSKYVWQCIGNGIALATVTVAAGLYANVGLKVVYSNIVEGVFKGPTLMSRKGQMVWIPMLIVWWTLAWAIGTGLPGLGALISLVGAVAIFQFTYTFPLFLILGLTMGVDASLAEEPFTTPGVAPKRIDTWGNFSRWKRGLLAGGNKRLAFKIFNILFFIGAFGTGALGM</sequence>
<feature type="transmembrane region" description="Helical" evidence="6">
    <location>
        <begin position="268"/>
        <end position="290"/>
    </location>
</feature>
<organism evidence="8 9">
    <name type="scientific">Microbotryum intermedium</name>
    <dbReference type="NCBI Taxonomy" id="269621"/>
    <lineage>
        <taxon>Eukaryota</taxon>
        <taxon>Fungi</taxon>
        <taxon>Dikarya</taxon>
        <taxon>Basidiomycota</taxon>
        <taxon>Pucciniomycotina</taxon>
        <taxon>Microbotryomycetes</taxon>
        <taxon>Microbotryales</taxon>
        <taxon>Microbotryaceae</taxon>
        <taxon>Microbotryum</taxon>
    </lineage>
</organism>
<dbReference type="Pfam" id="PF01490">
    <property type="entry name" value="Aa_trans"/>
    <property type="match status" value="1"/>
</dbReference>
<dbReference type="STRING" id="269621.A0A238FIP9"/>
<evidence type="ECO:0000313" key="8">
    <source>
        <dbReference type="EMBL" id="SCV72669.1"/>
    </source>
</evidence>
<dbReference type="EMBL" id="FMSP01000009">
    <property type="protein sequence ID" value="SCV72669.1"/>
    <property type="molecule type" value="Genomic_DNA"/>
</dbReference>
<reference evidence="9" key="1">
    <citation type="submission" date="2016-09" db="EMBL/GenBank/DDBJ databases">
        <authorList>
            <person name="Jeantristanb JTB J.-T."/>
            <person name="Ricardo R."/>
        </authorList>
    </citation>
    <scope>NUCLEOTIDE SEQUENCE [LARGE SCALE GENOMIC DNA]</scope>
</reference>
<feature type="transmembrane region" description="Helical" evidence="6">
    <location>
        <begin position="371"/>
        <end position="393"/>
    </location>
</feature>
<dbReference type="InterPro" id="IPR013057">
    <property type="entry name" value="AA_transpt_TM"/>
</dbReference>
<accession>A0A238FIP9</accession>
<feature type="transmembrane region" description="Helical" evidence="6">
    <location>
        <begin position="209"/>
        <end position="228"/>
    </location>
</feature>
<feature type="domain" description="Amino acid transporter transmembrane" evidence="7">
    <location>
        <begin position="95"/>
        <end position="461"/>
    </location>
</feature>